<dbReference type="GO" id="GO:0016829">
    <property type="term" value="F:lyase activity"/>
    <property type="evidence" value="ECO:0007669"/>
    <property type="project" value="UniProtKB-KW"/>
</dbReference>
<dbReference type="Proteomes" id="UP000176998">
    <property type="component" value="Unassembled WGS sequence"/>
</dbReference>
<name>A0A1G4AWY7_9PEZI</name>
<keyword evidence="1" id="KW-0456">Lyase</keyword>
<gene>
    <name evidence="1" type="ORF">CORC01_11124</name>
</gene>
<organism evidence="1 2">
    <name type="scientific">Colletotrichum orchidophilum</name>
    <dbReference type="NCBI Taxonomy" id="1209926"/>
    <lineage>
        <taxon>Eukaryota</taxon>
        <taxon>Fungi</taxon>
        <taxon>Dikarya</taxon>
        <taxon>Ascomycota</taxon>
        <taxon>Pezizomycotina</taxon>
        <taxon>Sordariomycetes</taxon>
        <taxon>Hypocreomycetidae</taxon>
        <taxon>Glomerellales</taxon>
        <taxon>Glomerellaceae</taxon>
        <taxon>Colletotrichum</taxon>
    </lineage>
</organism>
<dbReference type="GeneID" id="34564260"/>
<evidence type="ECO:0000313" key="2">
    <source>
        <dbReference type="Proteomes" id="UP000176998"/>
    </source>
</evidence>
<dbReference type="RefSeq" id="XP_022470790.1">
    <property type="nucleotide sequence ID" value="XM_022622750.1"/>
</dbReference>
<reference evidence="1 2" key="1">
    <citation type="submission" date="2016-09" db="EMBL/GenBank/DDBJ databases">
        <authorList>
            <person name="Capua I."/>
            <person name="De Benedictis P."/>
            <person name="Joannis T."/>
            <person name="Lombin L.H."/>
            <person name="Cattoli G."/>
        </authorList>
    </citation>
    <scope>NUCLEOTIDE SEQUENCE [LARGE SCALE GENOMIC DNA]</scope>
    <source>
        <strain evidence="1 2">IMI 309357</strain>
    </source>
</reference>
<dbReference type="OrthoDB" id="271064at2759"/>
<dbReference type="AlphaFoldDB" id="A0A1G4AWY7"/>
<dbReference type="EMBL" id="MJBS01000116">
    <property type="protein sequence ID" value="OHE93625.1"/>
    <property type="molecule type" value="Genomic_DNA"/>
</dbReference>
<dbReference type="InterPro" id="IPR036052">
    <property type="entry name" value="TrpB-like_PALP_sf"/>
</dbReference>
<comment type="caution">
    <text evidence="1">The sequence shown here is derived from an EMBL/GenBank/DDBJ whole genome shotgun (WGS) entry which is preliminary data.</text>
</comment>
<proteinExistence type="predicted"/>
<protein>
    <submittedName>
        <fullName evidence="1">Threo-3-hydroxyaspartate ammonia-lyase</fullName>
    </submittedName>
</protein>
<dbReference type="Gene3D" id="3.40.50.1100">
    <property type="match status" value="2"/>
</dbReference>
<keyword evidence="2" id="KW-1185">Reference proteome</keyword>
<dbReference type="SUPFAM" id="SSF53686">
    <property type="entry name" value="Tryptophan synthase beta subunit-like PLP-dependent enzymes"/>
    <property type="match status" value="1"/>
</dbReference>
<sequence length="110" mass="11755">MPTTPRPNKIAAAKGYGANVVFSGPDFSGHEVVAARIVAEFTGARLVPPHGQRYVILGQAKAELEPHGGGLLFDTTLSCEGTRMKVFGAEPEFEGADDGRRRFYSCMSIA</sequence>
<dbReference type="STRING" id="1209926.A0A1G4AWY7"/>
<accession>A0A1G4AWY7</accession>
<evidence type="ECO:0000313" key="1">
    <source>
        <dbReference type="EMBL" id="OHE93625.1"/>
    </source>
</evidence>